<evidence type="ECO:0000313" key="3">
    <source>
        <dbReference type="Proteomes" id="UP000198972"/>
    </source>
</evidence>
<feature type="signal peptide" evidence="1">
    <location>
        <begin position="1"/>
        <end position="24"/>
    </location>
</feature>
<evidence type="ECO:0000256" key="1">
    <source>
        <dbReference type="SAM" id="SignalP"/>
    </source>
</evidence>
<evidence type="ECO:0008006" key="4">
    <source>
        <dbReference type="Google" id="ProtNLM"/>
    </source>
</evidence>
<sequence length="566" mass="63706">MKRYFGIILVILMVASIFNTTAYAQNSSQAKVTKDSIFLDGESVRFNGFNISGSNYFKLRDLAEELSGTTSQFDVSWNGQENAIEIITGKPYTPIESEDSKYYSSYQTYSAKPTDSRIIVNGQVQSVTAFNIDNNNYFQLRDLGRLVPFDIDFNNNANEIKIYSKVPENVYRAETENAEKSNAVSSTFPRWSSTVESYLVSNQDHTLSVIEVNEDVAIDTYDADYKLLDKKTIDFELPLFGGFYSGEKYNYIAFGQENREENNDKEVIRIVRYDKQFNRMDSVSVKGGASFTINPFQAGSGRMAESGDTLVFHTARSRYTTADGLNHQSQLTIIVNTSSMTVTNDLGRFQKNHVSHSFDQYVLFDGNYHVLVDHGDAYPRSIVLSKGNGSSYSKTDLFRIPGKTGANSTGVSVGGFEMSSTNYIAVMNTVDHSRVKEYTSYEMVGLDLDQRDIIISVLPRTNSDNASVKQITLATYVGSDQIASIPKLVKITDDKLMVTWQEFDLEHNRGSLKYVYINQDGNSIGDIKTVEHFMLSECQPVIVDKKAVWYTNNNGMRMFYTIPLEG</sequence>
<feature type="chain" id="PRO_5011512051" description="Copper amine oxidase N-terminal domain-containing protein" evidence="1">
    <location>
        <begin position="25"/>
        <end position="566"/>
    </location>
</feature>
<dbReference type="STRING" id="670482.SAMN04488542_11121"/>
<proteinExistence type="predicted"/>
<name>A0A1G7L7A0_9BACL</name>
<keyword evidence="1" id="KW-0732">Signal</keyword>
<dbReference type="Proteomes" id="UP000198972">
    <property type="component" value="Unassembled WGS sequence"/>
</dbReference>
<gene>
    <name evidence="2" type="ORF">SAMN04488542_11121</name>
</gene>
<organism evidence="2 3">
    <name type="scientific">Fontibacillus panacisegetis</name>
    <dbReference type="NCBI Taxonomy" id="670482"/>
    <lineage>
        <taxon>Bacteria</taxon>
        <taxon>Bacillati</taxon>
        <taxon>Bacillota</taxon>
        <taxon>Bacilli</taxon>
        <taxon>Bacillales</taxon>
        <taxon>Paenibacillaceae</taxon>
        <taxon>Fontibacillus</taxon>
    </lineage>
</organism>
<evidence type="ECO:0000313" key="2">
    <source>
        <dbReference type="EMBL" id="SDF45271.1"/>
    </source>
</evidence>
<dbReference type="OrthoDB" id="1864213at2"/>
<keyword evidence="3" id="KW-1185">Reference proteome</keyword>
<dbReference type="RefSeq" id="WP_091229777.1">
    <property type="nucleotide sequence ID" value="NZ_FNBG01000011.1"/>
</dbReference>
<protein>
    <recommendedName>
        <fullName evidence="4">Copper amine oxidase N-terminal domain-containing protein</fullName>
    </recommendedName>
</protein>
<reference evidence="2 3" key="1">
    <citation type="submission" date="2016-10" db="EMBL/GenBank/DDBJ databases">
        <authorList>
            <person name="de Groot N.N."/>
        </authorList>
    </citation>
    <scope>NUCLEOTIDE SEQUENCE [LARGE SCALE GENOMIC DNA]</scope>
    <source>
        <strain evidence="2 3">DSM 28129</strain>
    </source>
</reference>
<accession>A0A1G7L7A0</accession>
<dbReference type="EMBL" id="FNBG01000011">
    <property type="protein sequence ID" value="SDF45271.1"/>
    <property type="molecule type" value="Genomic_DNA"/>
</dbReference>
<dbReference type="AlphaFoldDB" id="A0A1G7L7A0"/>